<evidence type="ECO:0000313" key="4">
    <source>
        <dbReference type="Proteomes" id="UP000076079"/>
    </source>
</evidence>
<dbReference type="GO" id="GO:0008933">
    <property type="term" value="F:peptidoglycan lytic transglycosylase activity"/>
    <property type="evidence" value="ECO:0007669"/>
    <property type="project" value="InterPro"/>
</dbReference>
<dbReference type="GO" id="GO:0016020">
    <property type="term" value="C:membrane"/>
    <property type="evidence" value="ECO:0007669"/>
    <property type="project" value="InterPro"/>
</dbReference>
<accession>A0A143PQ44</accession>
<dbReference type="STRING" id="1855912.LuPra_03468"/>
<sequence length="227" mass="24348">MLLRPFAALALGGIVLLLPGRASAELVTLTTGRTLSVRSVRIDGETAVLALRGGGEVECNVTLLKTVAPDEVPYPEPEDLTAAASVAAPARQRLTLAQMAGTESRPYLPLIEAAALRHQVDPRLVHAVITVESRFQARARSRKGAMGLMQLMPATARELQVRNPFDPATNIDAGVRHLRQLLDRFDVQLAVAAYNAGAGAVRRFGGVPPFRETQSYVRQVLQLAGVS</sequence>
<dbReference type="EC" id="4.2.2.-" evidence="3"/>
<dbReference type="GO" id="GO:0000270">
    <property type="term" value="P:peptidoglycan metabolic process"/>
    <property type="evidence" value="ECO:0007669"/>
    <property type="project" value="InterPro"/>
</dbReference>
<evidence type="ECO:0000256" key="1">
    <source>
        <dbReference type="ARBA" id="ARBA00007734"/>
    </source>
</evidence>
<dbReference type="PANTHER" id="PTHR37423">
    <property type="entry name" value="SOLUBLE LYTIC MUREIN TRANSGLYCOSYLASE-RELATED"/>
    <property type="match status" value="1"/>
</dbReference>
<evidence type="ECO:0000259" key="2">
    <source>
        <dbReference type="Pfam" id="PF01464"/>
    </source>
</evidence>
<dbReference type="KEGG" id="abac:LuPra_03468"/>
<dbReference type="AlphaFoldDB" id="A0A143PQ44"/>
<dbReference type="CDD" id="cd00254">
    <property type="entry name" value="LT-like"/>
    <property type="match status" value="1"/>
</dbReference>
<dbReference type="Pfam" id="PF01464">
    <property type="entry name" value="SLT"/>
    <property type="match status" value="1"/>
</dbReference>
<protein>
    <submittedName>
        <fullName evidence="3">Membrane-bound lytic murein transglycosylase C</fullName>
        <ecNumber evidence="3">4.2.2.-</ecNumber>
    </submittedName>
</protein>
<evidence type="ECO:0000313" key="3">
    <source>
        <dbReference type="EMBL" id="AMY10238.1"/>
    </source>
</evidence>
<reference evidence="3 4" key="1">
    <citation type="journal article" date="2016" name="Genome Announc.">
        <title>First Complete Genome Sequence of a Subdivision 6 Acidobacterium Strain.</title>
        <authorList>
            <person name="Huang S."/>
            <person name="Vieira S."/>
            <person name="Bunk B."/>
            <person name="Riedel T."/>
            <person name="Sproer C."/>
            <person name="Overmann J."/>
        </authorList>
    </citation>
    <scope>NUCLEOTIDE SEQUENCE [LARGE SCALE GENOMIC DNA]</scope>
    <source>
        <strain evidence="4">DSM 100886 HEG_-6_39</strain>
    </source>
</reference>
<name>A0A143PQ44_LUTPR</name>
<dbReference type="RefSeq" id="WP_234800439.1">
    <property type="nucleotide sequence ID" value="NZ_CP015136.1"/>
</dbReference>
<comment type="similarity">
    <text evidence="1">Belongs to the transglycosylase Slt family.</text>
</comment>
<reference evidence="4" key="2">
    <citation type="submission" date="2016-04" db="EMBL/GenBank/DDBJ databases">
        <title>First Complete Genome Sequence of a Subdivision 6 Acidobacterium.</title>
        <authorList>
            <person name="Huang S."/>
            <person name="Vieira S."/>
            <person name="Bunk B."/>
            <person name="Riedel T."/>
            <person name="Sproeer C."/>
            <person name="Overmann J."/>
        </authorList>
    </citation>
    <scope>NUCLEOTIDE SEQUENCE [LARGE SCALE GENOMIC DNA]</scope>
    <source>
        <strain evidence="4">DSM 100886 HEG_-6_39</strain>
    </source>
</reference>
<organism evidence="3 4">
    <name type="scientific">Luteitalea pratensis</name>
    <dbReference type="NCBI Taxonomy" id="1855912"/>
    <lineage>
        <taxon>Bacteria</taxon>
        <taxon>Pseudomonadati</taxon>
        <taxon>Acidobacteriota</taxon>
        <taxon>Vicinamibacteria</taxon>
        <taxon>Vicinamibacterales</taxon>
        <taxon>Vicinamibacteraceae</taxon>
        <taxon>Luteitalea</taxon>
    </lineage>
</organism>
<dbReference type="InterPro" id="IPR008258">
    <property type="entry name" value="Transglycosylase_SLT_dom_1"/>
</dbReference>
<dbReference type="InterPro" id="IPR000189">
    <property type="entry name" value="Transglyc_AS"/>
</dbReference>
<proteinExistence type="inferred from homology"/>
<keyword evidence="4" id="KW-1185">Reference proteome</keyword>
<dbReference type="Gene3D" id="1.10.530.10">
    <property type="match status" value="1"/>
</dbReference>
<feature type="domain" description="Transglycosylase SLT" evidence="2">
    <location>
        <begin position="110"/>
        <end position="205"/>
    </location>
</feature>
<keyword evidence="3" id="KW-0456">Lyase</keyword>
<dbReference type="SUPFAM" id="SSF53955">
    <property type="entry name" value="Lysozyme-like"/>
    <property type="match status" value="1"/>
</dbReference>
<dbReference type="InterPro" id="IPR023346">
    <property type="entry name" value="Lysozyme-like_dom_sf"/>
</dbReference>
<dbReference type="PROSITE" id="PS00922">
    <property type="entry name" value="TRANSGLYCOSYLASE"/>
    <property type="match status" value="1"/>
</dbReference>
<dbReference type="EMBL" id="CP015136">
    <property type="protein sequence ID" value="AMY10238.1"/>
    <property type="molecule type" value="Genomic_DNA"/>
</dbReference>
<gene>
    <name evidence="3" type="primary">mltC</name>
    <name evidence="3" type="ORF">LuPra_03468</name>
</gene>
<dbReference type="Proteomes" id="UP000076079">
    <property type="component" value="Chromosome"/>
</dbReference>
<dbReference type="PANTHER" id="PTHR37423:SF2">
    <property type="entry name" value="MEMBRANE-BOUND LYTIC MUREIN TRANSGLYCOSYLASE C"/>
    <property type="match status" value="1"/>
</dbReference>